<dbReference type="InterPro" id="IPR008947">
    <property type="entry name" value="PLipase_C/P1_nuclease_dom_sf"/>
</dbReference>
<name>A0AAE4YWS0_9HYPH</name>
<evidence type="ECO:0000313" key="5">
    <source>
        <dbReference type="Proteomes" id="UP000291892"/>
    </source>
</evidence>
<geneLocation type="plasmid" evidence="3">
    <name>pSM42_Rh02_Rh04</name>
</geneLocation>
<evidence type="ECO:0000313" key="4">
    <source>
        <dbReference type="Proteomes" id="UP000291659"/>
    </source>
</evidence>
<evidence type="ECO:0000313" key="2">
    <source>
        <dbReference type="EMBL" id="TAX66332.1"/>
    </source>
</evidence>
<reference evidence="4 5" key="1">
    <citation type="submission" date="2019-02" db="EMBL/GenBank/DDBJ databases">
        <title>The genomic architecture of introgression among sibling species of bacteria.</title>
        <authorList>
            <person name="Cavassim M.I.A."/>
            <person name="Moeskjaer S."/>
            <person name="Moslemi C."/>
            <person name="Fields B."/>
            <person name="Bachmann A."/>
            <person name="Vilhjalmsson B."/>
            <person name="Schierup M.H."/>
            <person name="Young J.P.W."/>
            <person name="Andersen S.U."/>
        </authorList>
    </citation>
    <scope>NUCLEOTIDE SEQUENCE [LARGE SCALE GENOMIC DNA]</scope>
    <source>
        <strain evidence="2 4">SM141A</strain>
        <strain evidence="3 5">SM42</strain>
        <plasmid evidence="3">pSM42_Rh02_Rh04</plasmid>
    </source>
</reference>
<accession>A0AAE4YWS0</accession>
<keyword evidence="3" id="KW-0614">Plasmid</keyword>
<organism evidence="1 6">
    <name type="scientific">Rhizobium ruizarguesonis</name>
    <dbReference type="NCBI Taxonomy" id="2081791"/>
    <lineage>
        <taxon>Bacteria</taxon>
        <taxon>Pseudomonadati</taxon>
        <taxon>Pseudomonadota</taxon>
        <taxon>Alphaproteobacteria</taxon>
        <taxon>Hyphomicrobiales</taxon>
        <taxon>Rhizobiaceae</taxon>
        <taxon>Rhizobium/Agrobacterium group</taxon>
        <taxon>Rhizobium</taxon>
    </lineage>
</organism>
<protein>
    <submittedName>
        <fullName evidence="1">Uncharacterized protein</fullName>
    </submittedName>
</protein>
<dbReference type="EMBL" id="SIOX01000009">
    <property type="protein sequence ID" value="TAX66332.1"/>
    <property type="molecule type" value="Genomic_DNA"/>
</dbReference>
<evidence type="ECO:0000313" key="1">
    <source>
        <dbReference type="EMBL" id="NEI52084.1"/>
    </source>
</evidence>
<dbReference type="EMBL" id="SIKX01000003">
    <property type="protein sequence ID" value="TBF05615.1"/>
    <property type="molecule type" value="Genomic_DNA"/>
</dbReference>
<gene>
    <name evidence="3" type="ORF">ELG94_33725</name>
    <name evidence="2" type="ORF">ELH98_30960</name>
    <name evidence="1" type="ORF">GR217_31065</name>
</gene>
<dbReference type="Gene3D" id="1.10.575.10">
    <property type="entry name" value="P1 Nuclease"/>
    <property type="match status" value="1"/>
</dbReference>
<dbReference type="Proteomes" id="UP000661163">
    <property type="component" value="Unassembled WGS sequence"/>
</dbReference>
<keyword evidence="4" id="KW-1185">Reference proteome</keyword>
<dbReference type="Proteomes" id="UP000291892">
    <property type="component" value="Unassembled WGS sequence"/>
</dbReference>
<reference evidence="1 6" key="2">
    <citation type="submission" date="2019-12" db="EMBL/GenBank/DDBJ databases">
        <title>Rhizobium genotypes associated with high levels of biological nitrogen fixation by grain legumes in a temperate-maritime cropping system.</title>
        <authorList>
            <person name="Maluk M."/>
            <person name="Francesc Ferrando Molina F."/>
            <person name="Lopez Del Egido L."/>
            <person name="Lafos M."/>
            <person name="Langarica-Fuentes A."/>
            <person name="Gebre Yohannes G."/>
            <person name="Young M.W."/>
            <person name="Martin P."/>
            <person name="Gantlett R."/>
            <person name="Kenicer G."/>
            <person name="Hawes C."/>
            <person name="Begg G.S."/>
            <person name="Quilliam R.S."/>
            <person name="Squire G.R."/>
            <person name="Poole P.S."/>
            <person name="Young P.W."/>
            <person name="Iannetta P.M."/>
            <person name="James E.K."/>
        </authorList>
    </citation>
    <scope>NUCLEOTIDE SEQUENCE [LARGE SCALE GENOMIC DNA]</scope>
    <source>
        <strain evidence="1 6">JHI985</strain>
    </source>
</reference>
<dbReference type="GO" id="GO:0016788">
    <property type="term" value="F:hydrolase activity, acting on ester bonds"/>
    <property type="evidence" value="ECO:0007669"/>
    <property type="project" value="InterPro"/>
</dbReference>
<dbReference type="EMBL" id="WUFC01000035">
    <property type="protein sequence ID" value="NEI52084.1"/>
    <property type="molecule type" value="Genomic_DNA"/>
</dbReference>
<sequence>MKVAALAYEQLTPAARAEANRLVRLNLGYPQWVAAIPDSPDHQPKDVDRNTFVRAAVWADDI</sequence>
<comment type="caution">
    <text evidence="1">The sequence shown here is derived from an EMBL/GenBank/DDBJ whole genome shotgun (WGS) entry which is preliminary data.</text>
</comment>
<evidence type="ECO:0000313" key="3">
    <source>
        <dbReference type="EMBL" id="TBF05615.1"/>
    </source>
</evidence>
<dbReference type="Proteomes" id="UP000291659">
    <property type="component" value="Unassembled WGS sequence"/>
</dbReference>
<evidence type="ECO:0000313" key="6">
    <source>
        <dbReference type="Proteomes" id="UP000661163"/>
    </source>
</evidence>
<proteinExistence type="predicted"/>
<dbReference type="AlphaFoldDB" id="A0AAE4YWS0"/>
<dbReference type="RefSeq" id="WP_130655351.1">
    <property type="nucleotide sequence ID" value="NZ_JAJAEH010000048.1"/>
</dbReference>